<dbReference type="PRINTS" id="PR00039">
    <property type="entry name" value="HTHLYSR"/>
</dbReference>
<dbReference type="RefSeq" id="WP_091981180.1">
    <property type="nucleotide sequence ID" value="NZ_FOLO01000005.1"/>
</dbReference>
<reference evidence="7 8" key="1">
    <citation type="submission" date="2016-10" db="EMBL/GenBank/DDBJ databases">
        <authorList>
            <person name="de Groot N.N."/>
        </authorList>
    </citation>
    <scope>NUCLEOTIDE SEQUENCE [LARGE SCALE GENOMIC DNA]</scope>
    <source>
        <strain evidence="7 8">DSM 6059</strain>
    </source>
</reference>
<evidence type="ECO:0000256" key="5">
    <source>
        <dbReference type="ARBA" id="ARBA00023163"/>
    </source>
</evidence>
<evidence type="ECO:0000256" key="2">
    <source>
        <dbReference type="ARBA" id="ARBA00023015"/>
    </source>
</evidence>
<dbReference type="PANTHER" id="PTHR30346:SF26">
    <property type="entry name" value="HYDROGEN PEROXIDE-INDUCIBLE GENES ACTIVATOR"/>
    <property type="match status" value="1"/>
</dbReference>
<dbReference type="InterPro" id="IPR036390">
    <property type="entry name" value="WH_DNA-bd_sf"/>
</dbReference>
<comment type="similarity">
    <text evidence="1">Belongs to the LysR transcriptional regulatory family.</text>
</comment>
<proteinExistence type="inferred from homology"/>
<dbReference type="Gene3D" id="3.40.190.10">
    <property type="entry name" value="Periplasmic binding protein-like II"/>
    <property type="match status" value="2"/>
</dbReference>
<protein>
    <submittedName>
        <fullName evidence="7">DNA-binding transcriptional regulator, LysR family</fullName>
    </submittedName>
</protein>
<keyword evidence="4" id="KW-0010">Activator</keyword>
<evidence type="ECO:0000256" key="3">
    <source>
        <dbReference type="ARBA" id="ARBA00023125"/>
    </source>
</evidence>
<evidence type="ECO:0000259" key="6">
    <source>
        <dbReference type="PROSITE" id="PS50931"/>
    </source>
</evidence>
<dbReference type="Pfam" id="PF00126">
    <property type="entry name" value="HTH_1"/>
    <property type="match status" value="1"/>
</dbReference>
<dbReference type="STRING" id="1123010.SAMN02745724_01085"/>
<dbReference type="SUPFAM" id="SSF46785">
    <property type="entry name" value="Winged helix' DNA-binding domain"/>
    <property type="match status" value="1"/>
</dbReference>
<organism evidence="7 8">
    <name type="scientific">Pseudoalteromonas denitrificans DSM 6059</name>
    <dbReference type="NCBI Taxonomy" id="1123010"/>
    <lineage>
        <taxon>Bacteria</taxon>
        <taxon>Pseudomonadati</taxon>
        <taxon>Pseudomonadota</taxon>
        <taxon>Gammaproteobacteria</taxon>
        <taxon>Alteromonadales</taxon>
        <taxon>Pseudoalteromonadaceae</taxon>
        <taxon>Pseudoalteromonas</taxon>
    </lineage>
</organism>
<evidence type="ECO:0000313" key="8">
    <source>
        <dbReference type="Proteomes" id="UP000198862"/>
    </source>
</evidence>
<evidence type="ECO:0000256" key="1">
    <source>
        <dbReference type="ARBA" id="ARBA00009437"/>
    </source>
</evidence>
<dbReference type="GO" id="GO:0003677">
    <property type="term" value="F:DNA binding"/>
    <property type="evidence" value="ECO:0007669"/>
    <property type="project" value="UniProtKB-KW"/>
</dbReference>
<dbReference type="OrthoDB" id="9803735at2"/>
<dbReference type="FunFam" id="1.10.10.10:FF:000001">
    <property type="entry name" value="LysR family transcriptional regulator"/>
    <property type="match status" value="1"/>
</dbReference>
<dbReference type="InterPro" id="IPR036388">
    <property type="entry name" value="WH-like_DNA-bd_sf"/>
</dbReference>
<sequence length="274" mass="30490">MELRTLKYFQAVYEHGSVSAAARNCFVSQPSITTAIKQLEETLSTKLFNRHARGVAPTAAAQKLYPLAKEMGQNSKTILNLFADGPTPVPLRLGIMRSLGAKRMSHLLTKLTDKIDNLEITLVDPHETCDARVVLSQSVNANESFVPIWTDTYELALPKAWSLAKTSHITINDLSDLPFINRTPCDALDKLKVQLTAQDIQFQTRANIRTIEYAWQLVSAGVGAALLPTWHEILEANAVIFKPIQNMNLFKDIGLAYTTERKEDPLISTLVDIC</sequence>
<dbReference type="AlphaFoldDB" id="A0A1I1GYV9"/>
<dbReference type="Gene3D" id="1.10.10.10">
    <property type="entry name" value="Winged helix-like DNA-binding domain superfamily/Winged helix DNA-binding domain"/>
    <property type="match status" value="1"/>
</dbReference>
<dbReference type="InterPro" id="IPR005119">
    <property type="entry name" value="LysR_subst-bd"/>
</dbReference>
<evidence type="ECO:0000256" key="4">
    <source>
        <dbReference type="ARBA" id="ARBA00023159"/>
    </source>
</evidence>
<keyword evidence="5" id="KW-0804">Transcription</keyword>
<dbReference type="GO" id="GO:0003700">
    <property type="term" value="F:DNA-binding transcription factor activity"/>
    <property type="evidence" value="ECO:0007669"/>
    <property type="project" value="InterPro"/>
</dbReference>
<dbReference type="EMBL" id="FOLO01000005">
    <property type="protein sequence ID" value="SFC16997.1"/>
    <property type="molecule type" value="Genomic_DNA"/>
</dbReference>
<feature type="domain" description="HTH lysR-type" evidence="6">
    <location>
        <begin position="1"/>
        <end position="58"/>
    </location>
</feature>
<gene>
    <name evidence="7" type="ORF">SAMN02745724_01085</name>
</gene>
<dbReference type="SUPFAM" id="SSF53850">
    <property type="entry name" value="Periplasmic binding protein-like II"/>
    <property type="match status" value="1"/>
</dbReference>
<dbReference type="CDD" id="cd05466">
    <property type="entry name" value="PBP2_LTTR_substrate"/>
    <property type="match status" value="1"/>
</dbReference>
<accession>A0A1I1GYV9</accession>
<evidence type="ECO:0000313" key="7">
    <source>
        <dbReference type="EMBL" id="SFC16997.1"/>
    </source>
</evidence>
<name>A0A1I1GYV9_9GAMM</name>
<dbReference type="Proteomes" id="UP000198862">
    <property type="component" value="Unassembled WGS sequence"/>
</dbReference>
<dbReference type="PROSITE" id="PS50931">
    <property type="entry name" value="HTH_LYSR"/>
    <property type="match status" value="1"/>
</dbReference>
<dbReference type="GO" id="GO:0032993">
    <property type="term" value="C:protein-DNA complex"/>
    <property type="evidence" value="ECO:0007669"/>
    <property type="project" value="TreeGrafter"/>
</dbReference>
<dbReference type="Pfam" id="PF03466">
    <property type="entry name" value="LysR_substrate"/>
    <property type="match status" value="1"/>
</dbReference>
<dbReference type="PANTHER" id="PTHR30346">
    <property type="entry name" value="TRANSCRIPTIONAL DUAL REGULATOR HCAR-RELATED"/>
    <property type="match status" value="1"/>
</dbReference>
<dbReference type="InterPro" id="IPR000847">
    <property type="entry name" value="LysR_HTH_N"/>
</dbReference>
<keyword evidence="8" id="KW-1185">Reference proteome</keyword>
<keyword evidence="2" id="KW-0805">Transcription regulation</keyword>
<keyword evidence="3 7" id="KW-0238">DNA-binding</keyword>